<dbReference type="Pfam" id="PF00364">
    <property type="entry name" value="Biotin_lipoyl"/>
    <property type="match status" value="1"/>
</dbReference>
<dbReference type="InterPro" id="IPR004167">
    <property type="entry name" value="PSBD"/>
</dbReference>
<dbReference type="GO" id="GO:0043754">
    <property type="term" value="F:dihydrolipoamide branched chain acyltransferase activity"/>
    <property type="evidence" value="ECO:0007669"/>
    <property type="project" value="UniProtKB-EC"/>
</dbReference>
<dbReference type="Proteomes" id="UP000242457">
    <property type="component" value="Unassembled WGS sequence"/>
</dbReference>
<dbReference type="FunFam" id="4.10.320.10:FF:000002">
    <property type="entry name" value="Dihydrolipoamide acetyltransferase component of pyruvate dehydrogenase complex"/>
    <property type="match status" value="1"/>
</dbReference>
<keyword evidence="7" id="KW-0496">Mitochondrion</keyword>
<dbReference type="InterPro" id="IPR023213">
    <property type="entry name" value="CAT-like_dom_sf"/>
</dbReference>
<sequence>MASNLVICRLYWDCSTFREPIYVLLQNVTSYDTLHFVVSEQIIHQRTTKGRNIRNQKCRFFSVSYFRYGTIVPFKLSDIGEGIRDVTIKEWYVKPGDRVSQFDNICEVQSDKASVTITSRYDGLIKALHYKVDDIALIGNSLLDIELDDDNENAQDRTTISKNLQQQQQQTTNIKSKPNFESNEEKHIVKCGLERTLATPAVRRIAMEKNINLKDIVSTGKNGRVLKEDILTHLEKISVNPMRKRVEEKSTVETVVPIKGYSKHMWKTMTQSLSIPHFVYSDECNINRLMDYRNEVKDSLKDQGVSLSFMPFFIKAASRALEKVPQLNSWLDEENQALRVQKSHNIGIAMDTSEGLIVPNIKDVQNLNIIEIAKELNRLQKLGKESSIPLNDLSNTTFTLSNIGVVGGTYTKPVILSPQIVIGAFGKIQKLPRFDDKQNIIATNIISISWAADHRVVDGVTMAKYSNFWKYYIENPVFLLLGKILIEYLSTT</sequence>
<evidence type="ECO:0000256" key="7">
    <source>
        <dbReference type="ARBA" id="ARBA00023128"/>
    </source>
</evidence>
<dbReference type="Gene3D" id="3.30.559.10">
    <property type="entry name" value="Chloramphenicol acetyltransferase-like domain"/>
    <property type="match status" value="1"/>
</dbReference>
<proteinExistence type="inferred from homology"/>
<evidence type="ECO:0000256" key="8">
    <source>
        <dbReference type="ARBA" id="ARBA00023315"/>
    </source>
</evidence>
<keyword evidence="4 10" id="KW-0808">Transferase</keyword>
<dbReference type="InterPro" id="IPR001078">
    <property type="entry name" value="2-oxoacid_DH_actylTfrase"/>
</dbReference>
<dbReference type="SUPFAM" id="SSF52777">
    <property type="entry name" value="CoA-dependent acyltransferases"/>
    <property type="match status" value="1"/>
</dbReference>
<dbReference type="AlphaFoldDB" id="A0A2A3EN66"/>
<dbReference type="EMBL" id="KZ288215">
    <property type="protein sequence ID" value="PBC32702.1"/>
    <property type="molecule type" value="Genomic_DNA"/>
</dbReference>
<evidence type="ECO:0000256" key="5">
    <source>
        <dbReference type="ARBA" id="ARBA00022823"/>
    </source>
</evidence>
<evidence type="ECO:0000256" key="2">
    <source>
        <dbReference type="ARBA" id="ARBA00004305"/>
    </source>
</evidence>
<evidence type="ECO:0000259" key="12">
    <source>
        <dbReference type="PROSITE" id="PS51826"/>
    </source>
</evidence>
<reference evidence="13 14" key="1">
    <citation type="submission" date="2014-07" db="EMBL/GenBank/DDBJ databases">
        <title>Genomic and transcriptomic analysis on Apis cerana provide comprehensive insights into honey bee biology.</title>
        <authorList>
            <person name="Diao Q."/>
            <person name="Sun L."/>
            <person name="Zheng H."/>
            <person name="Zheng H."/>
            <person name="Xu S."/>
            <person name="Wang S."/>
            <person name="Zeng Z."/>
            <person name="Hu F."/>
            <person name="Su S."/>
            <person name="Wu J."/>
        </authorList>
    </citation>
    <scope>NUCLEOTIDE SEQUENCE [LARGE SCALE GENOMIC DNA]</scope>
    <source>
        <tissue evidence="13">Pupae without intestine</tissue>
    </source>
</reference>
<dbReference type="PROSITE" id="PS00189">
    <property type="entry name" value="LIPOYL"/>
    <property type="match status" value="1"/>
</dbReference>
<comment type="cofactor">
    <cofactor evidence="1 10">
        <name>(R)-lipoate</name>
        <dbReference type="ChEBI" id="CHEBI:83088"/>
    </cofactor>
</comment>
<gene>
    <name evidence="13" type="ORF">APICC_09276</name>
</gene>
<keyword evidence="8 10" id="KW-0012">Acyltransferase</keyword>
<accession>A0A2A3EN66</accession>
<evidence type="ECO:0000256" key="1">
    <source>
        <dbReference type="ARBA" id="ARBA00001938"/>
    </source>
</evidence>
<dbReference type="FunFam" id="3.30.559.10:FF:000027">
    <property type="entry name" value="Dihydrolipoamide acetyltransferase component of pyruvate dehydrogenase complex"/>
    <property type="match status" value="1"/>
</dbReference>
<evidence type="ECO:0000256" key="4">
    <source>
        <dbReference type="ARBA" id="ARBA00022679"/>
    </source>
</evidence>
<dbReference type="Gene3D" id="2.40.50.100">
    <property type="match status" value="1"/>
</dbReference>
<dbReference type="PANTHER" id="PTHR43178:SF5">
    <property type="entry name" value="LIPOAMIDE ACYLTRANSFERASE COMPONENT OF BRANCHED-CHAIN ALPHA-KETO ACID DEHYDROGENASE COMPLEX, MITOCHONDRIAL"/>
    <property type="match status" value="1"/>
</dbReference>
<keyword evidence="6" id="KW-0809">Transit peptide</keyword>
<comment type="similarity">
    <text evidence="3 10">Belongs to the 2-oxoacid dehydrogenase family.</text>
</comment>
<dbReference type="GO" id="GO:0031405">
    <property type="term" value="F:lipoic acid binding"/>
    <property type="evidence" value="ECO:0007669"/>
    <property type="project" value="TreeGrafter"/>
</dbReference>
<dbReference type="InterPro" id="IPR050743">
    <property type="entry name" value="2-oxoacid_DH_E2_comp"/>
</dbReference>
<dbReference type="InterPro" id="IPR003016">
    <property type="entry name" value="2-oxoA_DH_lipoyl-BS"/>
</dbReference>
<evidence type="ECO:0000259" key="11">
    <source>
        <dbReference type="PROSITE" id="PS50968"/>
    </source>
</evidence>
<dbReference type="EC" id="2.3.1.-" evidence="10"/>
<keyword evidence="14" id="KW-1185">Reference proteome</keyword>
<dbReference type="PROSITE" id="PS50968">
    <property type="entry name" value="BIOTINYL_LIPOYL"/>
    <property type="match status" value="1"/>
</dbReference>
<evidence type="ECO:0000256" key="6">
    <source>
        <dbReference type="ARBA" id="ARBA00022946"/>
    </source>
</evidence>
<dbReference type="InterPro" id="IPR036625">
    <property type="entry name" value="E3-bd_dom_sf"/>
</dbReference>
<feature type="domain" description="Lipoyl-binding" evidence="11">
    <location>
        <begin position="71"/>
        <end position="146"/>
    </location>
</feature>
<comment type="catalytic activity">
    <reaction evidence="9">
        <text>N(6)-[(R)-dihydrolipoyl]-L-lysyl-[protein] + 2-methylpropanoyl-CoA = N(6)-[(R)-S(8)-2-methylpropanoyldihydrolipoyl]-L-lysyl-[protein] + CoA</text>
        <dbReference type="Rhea" id="RHEA:18865"/>
        <dbReference type="Rhea" id="RHEA-COMP:10475"/>
        <dbReference type="Rhea" id="RHEA-COMP:10497"/>
        <dbReference type="ChEBI" id="CHEBI:57287"/>
        <dbReference type="ChEBI" id="CHEBI:57338"/>
        <dbReference type="ChEBI" id="CHEBI:83100"/>
        <dbReference type="ChEBI" id="CHEBI:83142"/>
        <dbReference type="EC" id="2.3.1.168"/>
    </reaction>
    <physiologicalReaction direction="left-to-right" evidence="9">
        <dbReference type="Rhea" id="RHEA:18866"/>
    </physiologicalReaction>
</comment>
<dbReference type="GO" id="GO:0005829">
    <property type="term" value="C:cytosol"/>
    <property type="evidence" value="ECO:0007669"/>
    <property type="project" value="UniProtKB-ARBA"/>
</dbReference>
<name>A0A2A3EN66_APICC</name>
<dbReference type="GO" id="GO:0005759">
    <property type="term" value="C:mitochondrial matrix"/>
    <property type="evidence" value="ECO:0007669"/>
    <property type="project" value="UniProtKB-SubCell"/>
</dbReference>
<dbReference type="Gene3D" id="4.10.320.10">
    <property type="entry name" value="E3-binding domain"/>
    <property type="match status" value="1"/>
</dbReference>
<dbReference type="GO" id="GO:0016407">
    <property type="term" value="F:acetyltransferase activity"/>
    <property type="evidence" value="ECO:0007669"/>
    <property type="project" value="TreeGrafter"/>
</dbReference>
<dbReference type="Pfam" id="PF00198">
    <property type="entry name" value="2-oxoacid_dh"/>
    <property type="match status" value="1"/>
</dbReference>
<dbReference type="SUPFAM" id="SSF47005">
    <property type="entry name" value="Peripheral subunit-binding domain of 2-oxo acid dehydrogenase complex"/>
    <property type="match status" value="1"/>
</dbReference>
<comment type="subcellular location">
    <subcellularLocation>
        <location evidence="2">Mitochondrion matrix</location>
    </subcellularLocation>
</comment>
<protein>
    <recommendedName>
        <fullName evidence="10">Dihydrolipoamide acetyltransferase component of pyruvate dehydrogenase complex</fullName>
        <ecNumber evidence="10">2.3.1.-</ecNumber>
    </recommendedName>
</protein>
<dbReference type="PANTHER" id="PTHR43178">
    <property type="entry name" value="DIHYDROLIPOAMIDE ACETYLTRANSFERASE COMPONENT OF PYRUVATE DEHYDROGENASE COMPLEX"/>
    <property type="match status" value="1"/>
</dbReference>
<dbReference type="STRING" id="94128.A0A2A3EN66"/>
<dbReference type="InterPro" id="IPR000089">
    <property type="entry name" value="Biotin_lipoyl"/>
</dbReference>
<dbReference type="FunFam" id="2.40.50.100:FF:000013">
    <property type="entry name" value="Dihydrolipoamide acetyltransferase component of pyruvate dehydrogenase complex"/>
    <property type="match status" value="1"/>
</dbReference>
<evidence type="ECO:0000313" key="13">
    <source>
        <dbReference type="EMBL" id="PBC32702.1"/>
    </source>
</evidence>
<organism evidence="13 14">
    <name type="scientific">Apis cerana cerana</name>
    <name type="common">Oriental honeybee</name>
    <dbReference type="NCBI Taxonomy" id="94128"/>
    <lineage>
        <taxon>Eukaryota</taxon>
        <taxon>Metazoa</taxon>
        <taxon>Ecdysozoa</taxon>
        <taxon>Arthropoda</taxon>
        <taxon>Hexapoda</taxon>
        <taxon>Insecta</taxon>
        <taxon>Pterygota</taxon>
        <taxon>Neoptera</taxon>
        <taxon>Endopterygota</taxon>
        <taxon>Hymenoptera</taxon>
        <taxon>Apocrita</taxon>
        <taxon>Aculeata</taxon>
        <taxon>Apoidea</taxon>
        <taxon>Anthophila</taxon>
        <taxon>Apidae</taxon>
        <taxon>Apis</taxon>
    </lineage>
</organism>
<dbReference type="PROSITE" id="PS51826">
    <property type="entry name" value="PSBD"/>
    <property type="match status" value="1"/>
</dbReference>
<keyword evidence="5 10" id="KW-0450">Lipoyl</keyword>
<evidence type="ECO:0000256" key="10">
    <source>
        <dbReference type="RuleBase" id="RU003423"/>
    </source>
</evidence>
<dbReference type="Pfam" id="PF02817">
    <property type="entry name" value="E3_binding"/>
    <property type="match status" value="1"/>
</dbReference>
<dbReference type="InterPro" id="IPR011053">
    <property type="entry name" value="Single_hybrid_motif"/>
</dbReference>
<feature type="domain" description="Peripheral subunit-binding (PSBD)" evidence="12">
    <location>
        <begin position="197"/>
        <end position="234"/>
    </location>
</feature>
<evidence type="ECO:0000256" key="3">
    <source>
        <dbReference type="ARBA" id="ARBA00007317"/>
    </source>
</evidence>
<evidence type="ECO:0000256" key="9">
    <source>
        <dbReference type="ARBA" id="ARBA00051775"/>
    </source>
</evidence>
<dbReference type="OrthoDB" id="202158at2759"/>
<evidence type="ECO:0000313" key="14">
    <source>
        <dbReference type="Proteomes" id="UP000242457"/>
    </source>
</evidence>
<dbReference type="CDD" id="cd06849">
    <property type="entry name" value="lipoyl_domain"/>
    <property type="match status" value="1"/>
</dbReference>
<dbReference type="SUPFAM" id="SSF51230">
    <property type="entry name" value="Single hybrid motif"/>
    <property type="match status" value="1"/>
</dbReference>